<dbReference type="AlphaFoldDB" id="A0AAV4Y4F2"/>
<gene>
    <name evidence="1" type="ORF">CEXT_426581</name>
</gene>
<proteinExistence type="predicted"/>
<sequence length="130" mass="15003">MFISTSLSFVVDRLVGLVKKCTAWFQNERKGGRRYELLIQQRQKDSFALCSDRNNSQVSHAPDTISQKKNITIRFKRKSRKVRNSKKKFSLTVVNMYNNNNKTTSAEMGYPFSTANHDPVSLYVCQALFV</sequence>
<protein>
    <submittedName>
        <fullName evidence="1">Uncharacterized protein</fullName>
    </submittedName>
</protein>
<reference evidence="1 2" key="1">
    <citation type="submission" date="2021-06" db="EMBL/GenBank/DDBJ databases">
        <title>Caerostris extrusa draft genome.</title>
        <authorList>
            <person name="Kono N."/>
            <person name="Arakawa K."/>
        </authorList>
    </citation>
    <scope>NUCLEOTIDE SEQUENCE [LARGE SCALE GENOMIC DNA]</scope>
</reference>
<accession>A0AAV4Y4F2</accession>
<keyword evidence="2" id="KW-1185">Reference proteome</keyword>
<comment type="caution">
    <text evidence="1">The sequence shown here is derived from an EMBL/GenBank/DDBJ whole genome shotgun (WGS) entry which is preliminary data.</text>
</comment>
<evidence type="ECO:0000313" key="1">
    <source>
        <dbReference type="EMBL" id="GIZ01394.1"/>
    </source>
</evidence>
<name>A0AAV4Y4F2_CAEEX</name>
<evidence type="ECO:0000313" key="2">
    <source>
        <dbReference type="Proteomes" id="UP001054945"/>
    </source>
</evidence>
<dbReference type="EMBL" id="BPLR01018660">
    <property type="protein sequence ID" value="GIZ01394.1"/>
    <property type="molecule type" value="Genomic_DNA"/>
</dbReference>
<organism evidence="1 2">
    <name type="scientific">Caerostris extrusa</name>
    <name type="common">Bark spider</name>
    <name type="synonym">Caerostris bankana</name>
    <dbReference type="NCBI Taxonomy" id="172846"/>
    <lineage>
        <taxon>Eukaryota</taxon>
        <taxon>Metazoa</taxon>
        <taxon>Ecdysozoa</taxon>
        <taxon>Arthropoda</taxon>
        <taxon>Chelicerata</taxon>
        <taxon>Arachnida</taxon>
        <taxon>Araneae</taxon>
        <taxon>Araneomorphae</taxon>
        <taxon>Entelegynae</taxon>
        <taxon>Araneoidea</taxon>
        <taxon>Araneidae</taxon>
        <taxon>Caerostris</taxon>
    </lineage>
</organism>
<dbReference type="Proteomes" id="UP001054945">
    <property type="component" value="Unassembled WGS sequence"/>
</dbReference>